<evidence type="ECO:0000259" key="5">
    <source>
        <dbReference type="PROSITE" id="PS01124"/>
    </source>
</evidence>
<keyword evidence="1" id="KW-0805">Transcription regulation</keyword>
<evidence type="ECO:0000313" key="6">
    <source>
        <dbReference type="EMBL" id="QOV18684.1"/>
    </source>
</evidence>
<dbReference type="PROSITE" id="PS01124">
    <property type="entry name" value="HTH_ARAC_FAMILY_2"/>
    <property type="match status" value="1"/>
</dbReference>
<sequence>MKNHLKKDEKSFNSVKLLFSYLVIILAPTIAIIVIYANMQQALINIQAERVRGLTKEAAIVFDNEIDQLTNIGKYISDDGKLKEYIQNKENFDSEEIYYKTYELARTYPNYSLMNHFVKYIYILPDNNSYIIRIPQVIPDNPRKTSMLDISSSEEKNSNLLKEMSDGKAEGIRFFLDSDRNGSIWLSHSVTYREGRATVLVEMDAAQVKQCMKNILGKNKGIVFLNDSNGNIFFVYDNLNENPLRLKSESKWHQYLNKAGWKKKEISVNAVGTVHNQCEFITVIPKKVLLSEVGKTHYQILLLCIASLMVGVLICLWYWQSSRPVVRKFMKLTGQDSKKDIDFHGVPDIWKKTERVLERMDVLQTTVVKQKKLAEEIIWGRILLGSYPSEVDLKQEMNRADVSIQVMFPCCVVGMIMEPLLDSNIETLRDDLSKKMKELSEILSGEYNFYLIPMSAWKYTLILSQEGAVSINQRKEFVERVNYALYSQMPLNIYAGISDEAYDLKSVSEQYENVQRICEYARYHKVRLPLFLKDIPRNQHVVFTVDLELQLEKAIESGICEQLRILMDQIMESNMRLPEQGCQSMTHTVEIIRSVILRCLDQESCSQDRDQLFGETQRAKTSEEIEKIVFKTCSYFEQKKKLLESDEENRLKNKIMDVIRMEYVQEGFNLTALSERIHISEQKLYRDFKKLFGVSFAAYLEMQRIRFAEEKLKQGEHVQDVAENVGYNSDYSFRRAFKRVIGVTPSEYQKMYGR</sequence>
<keyword evidence="3" id="KW-0804">Transcription</keyword>
<feature type="transmembrane region" description="Helical" evidence="4">
    <location>
        <begin position="300"/>
        <end position="319"/>
    </location>
</feature>
<dbReference type="PANTHER" id="PTHR43280">
    <property type="entry name" value="ARAC-FAMILY TRANSCRIPTIONAL REGULATOR"/>
    <property type="match status" value="1"/>
</dbReference>
<keyword evidence="4" id="KW-1133">Transmembrane helix</keyword>
<dbReference type="EMBL" id="CP063304">
    <property type="protein sequence ID" value="QOV18684.1"/>
    <property type="molecule type" value="Genomic_DNA"/>
</dbReference>
<dbReference type="SMART" id="SM00342">
    <property type="entry name" value="HTH_ARAC"/>
    <property type="match status" value="1"/>
</dbReference>
<reference evidence="6 7" key="1">
    <citation type="submission" date="2020-10" db="EMBL/GenBank/DDBJ databases">
        <title>Blautia liquoris sp.nov., isolated from the mud in a fermentation cellar used for the production of Chinese strong-flavoured liquor.</title>
        <authorList>
            <person name="Lu L."/>
        </authorList>
    </citation>
    <scope>NUCLEOTIDE SEQUENCE [LARGE SCALE GENOMIC DNA]</scope>
    <source>
        <strain evidence="6 7">LZLJ-3</strain>
    </source>
</reference>
<dbReference type="RefSeq" id="WP_193735046.1">
    <property type="nucleotide sequence ID" value="NZ_CP063304.1"/>
</dbReference>
<dbReference type="Proteomes" id="UP000593601">
    <property type="component" value="Chromosome"/>
</dbReference>
<evidence type="ECO:0000256" key="2">
    <source>
        <dbReference type="ARBA" id="ARBA00023125"/>
    </source>
</evidence>
<gene>
    <name evidence="6" type="ORF">INP51_11795</name>
</gene>
<dbReference type="GO" id="GO:0043565">
    <property type="term" value="F:sequence-specific DNA binding"/>
    <property type="evidence" value="ECO:0007669"/>
    <property type="project" value="InterPro"/>
</dbReference>
<feature type="domain" description="HTH araC/xylS-type" evidence="5">
    <location>
        <begin position="653"/>
        <end position="751"/>
    </location>
</feature>
<feature type="transmembrane region" description="Helical" evidence="4">
    <location>
        <begin position="18"/>
        <end position="37"/>
    </location>
</feature>
<proteinExistence type="predicted"/>
<dbReference type="Pfam" id="PF12833">
    <property type="entry name" value="HTH_18"/>
    <property type="match status" value="1"/>
</dbReference>
<keyword evidence="7" id="KW-1185">Reference proteome</keyword>
<dbReference type="PROSITE" id="PS00041">
    <property type="entry name" value="HTH_ARAC_FAMILY_1"/>
    <property type="match status" value="1"/>
</dbReference>
<dbReference type="PRINTS" id="PR00032">
    <property type="entry name" value="HTHARAC"/>
</dbReference>
<dbReference type="InterPro" id="IPR018060">
    <property type="entry name" value="HTH_AraC"/>
</dbReference>
<organism evidence="6 7">
    <name type="scientific">Blautia liquoris</name>
    <dbReference type="NCBI Taxonomy" id="2779518"/>
    <lineage>
        <taxon>Bacteria</taxon>
        <taxon>Bacillati</taxon>
        <taxon>Bacillota</taxon>
        <taxon>Clostridia</taxon>
        <taxon>Lachnospirales</taxon>
        <taxon>Lachnospiraceae</taxon>
        <taxon>Blautia</taxon>
    </lineage>
</organism>
<dbReference type="InterPro" id="IPR020449">
    <property type="entry name" value="Tscrpt_reg_AraC-type_HTH"/>
</dbReference>
<dbReference type="Gene3D" id="1.10.10.60">
    <property type="entry name" value="Homeodomain-like"/>
    <property type="match status" value="2"/>
</dbReference>
<dbReference type="KEGG" id="bliq:INP51_11795"/>
<keyword evidence="4" id="KW-0472">Membrane</keyword>
<dbReference type="PANTHER" id="PTHR43280:SF28">
    <property type="entry name" value="HTH-TYPE TRANSCRIPTIONAL ACTIVATOR RHAS"/>
    <property type="match status" value="1"/>
</dbReference>
<evidence type="ECO:0000256" key="4">
    <source>
        <dbReference type="SAM" id="Phobius"/>
    </source>
</evidence>
<protein>
    <submittedName>
        <fullName evidence="6">AraC family transcriptional regulator</fullName>
    </submittedName>
</protein>
<keyword evidence="4" id="KW-0812">Transmembrane</keyword>
<dbReference type="SUPFAM" id="SSF46689">
    <property type="entry name" value="Homeodomain-like"/>
    <property type="match status" value="1"/>
</dbReference>
<evidence type="ECO:0000313" key="7">
    <source>
        <dbReference type="Proteomes" id="UP000593601"/>
    </source>
</evidence>
<evidence type="ECO:0000256" key="3">
    <source>
        <dbReference type="ARBA" id="ARBA00023163"/>
    </source>
</evidence>
<dbReference type="GO" id="GO:0003700">
    <property type="term" value="F:DNA-binding transcription factor activity"/>
    <property type="evidence" value="ECO:0007669"/>
    <property type="project" value="InterPro"/>
</dbReference>
<evidence type="ECO:0000256" key="1">
    <source>
        <dbReference type="ARBA" id="ARBA00023015"/>
    </source>
</evidence>
<name>A0A7M2RFD3_9FIRM</name>
<keyword evidence="2" id="KW-0238">DNA-binding</keyword>
<accession>A0A7M2RFD3</accession>
<dbReference type="InterPro" id="IPR018062">
    <property type="entry name" value="HTH_AraC-typ_CS"/>
</dbReference>
<dbReference type="AlphaFoldDB" id="A0A7M2RFD3"/>
<dbReference type="InterPro" id="IPR009057">
    <property type="entry name" value="Homeodomain-like_sf"/>
</dbReference>